<evidence type="ECO:0000313" key="3">
    <source>
        <dbReference type="Proteomes" id="UP001432027"/>
    </source>
</evidence>
<dbReference type="InterPro" id="IPR019428">
    <property type="entry name" value="7TM_GPCR_serpentine_rcpt_Str"/>
</dbReference>
<dbReference type="AlphaFoldDB" id="A0AAV5TGN1"/>
<evidence type="ECO:0008006" key="4">
    <source>
        <dbReference type="Google" id="ProtNLM"/>
    </source>
</evidence>
<organism evidence="2 3">
    <name type="scientific">Pristionchus entomophagus</name>
    <dbReference type="NCBI Taxonomy" id="358040"/>
    <lineage>
        <taxon>Eukaryota</taxon>
        <taxon>Metazoa</taxon>
        <taxon>Ecdysozoa</taxon>
        <taxon>Nematoda</taxon>
        <taxon>Chromadorea</taxon>
        <taxon>Rhabditida</taxon>
        <taxon>Rhabditina</taxon>
        <taxon>Diplogasteromorpha</taxon>
        <taxon>Diplogasteroidea</taxon>
        <taxon>Neodiplogasteridae</taxon>
        <taxon>Pristionchus</taxon>
    </lineage>
</organism>
<feature type="transmembrane region" description="Helical" evidence="1">
    <location>
        <begin position="41"/>
        <end position="62"/>
    </location>
</feature>
<gene>
    <name evidence="2" type="ORF">PENTCL1PPCAC_15488</name>
</gene>
<dbReference type="Proteomes" id="UP001432027">
    <property type="component" value="Unassembled WGS sequence"/>
</dbReference>
<proteinExistence type="predicted"/>
<keyword evidence="1" id="KW-1133">Transmembrane helix</keyword>
<reference evidence="2" key="1">
    <citation type="submission" date="2023-10" db="EMBL/GenBank/DDBJ databases">
        <title>Genome assembly of Pristionchus species.</title>
        <authorList>
            <person name="Yoshida K."/>
            <person name="Sommer R.J."/>
        </authorList>
    </citation>
    <scope>NUCLEOTIDE SEQUENCE</scope>
    <source>
        <strain evidence="2">RS0144</strain>
    </source>
</reference>
<feature type="transmembrane region" description="Helical" evidence="1">
    <location>
        <begin position="82"/>
        <end position="102"/>
    </location>
</feature>
<comment type="caution">
    <text evidence="2">The sequence shown here is derived from an EMBL/GenBank/DDBJ whole genome shotgun (WGS) entry which is preliminary data.</text>
</comment>
<keyword evidence="1" id="KW-0472">Membrane</keyword>
<protein>
    <recommendedName>
        <fullName evidence="4">G protein-coupled receptor</fullName>
    </recommendedName>
</protein>
<dbReference type="Pfam" id="PF10326">
    <property type="entry name" value="7TM_GPCR_Str"/>
    <property type="match status" value="1"/>
</dbReference>
<name>A0AAV5TGN1_9BILA</name>
<dbReference type="EMBL" id="BTSX01000004">
    <property type="protein sequence ID" value="GMS93313.1"/>
    <property type="molecule type" value="Genomic_DNA"/>
</dbReference>
<keyword evidence="3" id="KW-1185">Reference proteome</keyword>
<accession>A0AAV5TGN1</accession>
<sequence>MEFHLAFTNYVGGLSTLVNGVFIVLIIVSPPDSLGIFRSQYYAGALASFIFATTQFIAAPYFGADGTMFLLFSGREAGPVAFLAFLAAINWQFMMLSSNLAARYAAIRGGWIHDYLSNQALFYTVQVTGVLGAYIPPIILLSPTDELRFASKYGLLKPISNSITQTHCACRIR</sequence>
<evidence type="ECO:0000256" key="1">
    <source>
        <dbReference type="SAM" id="Phobius"/>
    </source>
</evidence>
<evidence type="ECO:0000313" key="2">
    <source>
        <dbReference type="EMBL" id="GMS93313.1"/>
    </source>
</evidence>
<keyword evidence="1" id="KW-0812">Transmembrane</keyword>
<feature type="transmembrane region" description="Helical" evidence="1">
    <location>
        <begin position="6"/>
        <end position="29"/>
    </location>
</feature>